<dbReference type="RefSeq" id="WP_005018406.1">
    <property type="nucleotide sequence ID" value="NZ_ACVR01000041.1"/>
</dbReference>
<comment type="caution">
    <text evidence="1">The sequence shown here is derived from an EMBL/GenBank/DDBJ whole genome shotgun (WGS) entry which is preliminary data.</text>
</comment>
<dbReference type="Proteomes" id="UP000018419">
    <property type="component" value="Unassembled WGS sequence"/>
</dbReference>
<dbReference type="EMBL" id="ACVR01000041">
    <property type="protein sequence ID" value="EET82298.1"/>
    <property type="molecule type" value="Genomic_DNA"/>
</dbReference>
<proteinExistence type="predicted"/>
<name>A0ABP2GKQ2_ACIRA</name>
<sequence length="226" mass="26383">MPRTLISNISKRIRQVYQKAEGFIEEEREFALSQVFLNATFERYVTNNVKLLQDLHADVHDDWLRLYATLEVKGLYTTLSVDLKLLQMELNKNTQLLIFEQISDTQVIEAKFKNVFIKIGFNTALFFYQKILRKDPLGSILERFNIVQVKDDLLYLDLNQWLGKSRSVLETLDKINVNQGLLREAELVLVGNVNMRAILHKSMRDAQMQKIENDIEATHVTPLQQK</sequence>
<reference evidence="1 2" key="1">
    <citation type="submission" date="2009-07" db="EMBL/GenBank/DDBJ databases">
        <authorList>
            <person name="Madupu R."/>
            <person name="Durkin A.S."/>
            <person name="Torralba M."/>
            <person name="Methe B."/>
            <person name="Sutton G.G."/>
            <person name="Strausberg R.L."/>
            <person name="Nelson K.E."/>
        </authorList>
    </citation>
    <scope>NUCLEOTIDE SEQUENCE [LARGE SCALE GENOMIC DNA]</scope>
    <source>
        <strain evidence="1 2">SK82</strain>
    </source>
</reference>
<evidence type="ECO:0000313" key="1">
    <source>
        <dbReference type="EMBL" id="EET82298.1"/>
    </source>
</evidence>
<evidence type="ECO:0000313" key="2">
    <source>
        <dbReference type="Proteomes" id="UP000018419"/>
    </source>
</evidence>
<protein>
    <submittedName>
        <fullName evidence="1">Uncharacterized protein</fullName>
    </submittedName>
</protein>
<accession>A0ABP2GKQ2</accession>
<keyword evidence="2" id="KW-1185">Reference proteome</keyword>
<dbReference type="GeneID" id="56306914"/>
<gene>
    <name evidence="1" type="ORF">ACIRA0001_2981</name>
</gene>
<organism evidence="1 2">
    <name type="scientific">Acinetobacter radioresistens SK82</name>
    <dbReference type="NCBI Taxonomy" id="596318"/>
    <lineage>
        <taxon>Bacteria</taxon>
        <taxon>Pseudomonadati</taxon>
        <taxon>Pseudomonadota</taxon>
        <taxon>Gammaproteobacteria</taxon>
        <taxon>Moraxellales</taxon>
        <taxon>Moraxellaceae</taxon>
        <taxon>Acinetobacter</taxon>
    </lineage>
</organism>